<evidence type="ECO:0000256" key="1">
    <source>
        <dbReference type="SAM" id="MobiDB-lite"/>
    </source>
</evidence>
<dbReference type="KEGG" id="hvg:123401523"/>
<dbReference type="EMBL" id="AK374283">
    <property type="protein sequence ID" value="BAK05480.1"/>
    <property type="molecule type" value="mRNA"/>
</dbReference>
<dbReference type="GeneID" id="123401523"/>
<sequence>MLGPSSLGCPCTRDPNSSDRLRIYRQGRHHHRHQPRALRLPRPLASAARVRGVGVPGIHVEHVDISALPLLNTDLETSCPSSRPTSRRPARRRGHPRPHLRRRLLPLWLATPEQNYSIASNCCPPAPPHSLISTLFSCQVLSDCSSHVSISQIGTLLLLHQLKYRVSISGEYILATKQGEPLL</sequence>
<reference evidence="2" key="1">
    <citation type="journal article" date="2011" name="Plant Physiol.">
        <title>Comprehensive sequence analysis of 24,783 barley full-length cDNAs derived from 12 clone libraries.</title>
        <authorList>
            <person name="Matsumoto T."/>
            <person name="Tanaka T."/>
            <person name="Sakai H."/>
            <person name="Amano N."/>
            <person name="Kanamori H."/>
            <person name="Kurita K."/>
            <person name="Kikuta A."/>
            <person name="Kamiya K."/>
            <person name="Yamamoto M."/>
            <person name="Ikawa H."/>
            <person name="Fujii N."/>
            <person name="Hori K."/>
            <person name="Itoh T."/>
            <person name="Sato K."/>
        </authorList>
    </citation>
    <scope>NUCLEOTIDE SEQUENCE</scope>
    <source>
        <tissue evidence="2">Seed</tissue>
    </source>
</reference>
<proteinExistence type="evidence at transcript level"/>
<protein>
    <submittedName>
        <fullName evidence="2">Predicted protein</fullName>
    </submittedName>
</protein>
<feature type="compositionally biased region" description="Basic residues" evidence="1">
    <location>
        <begin position="85"/>
        <end position="97"/>
    </location>
</feature>
<dbReference type="RefSeq" id="XP_044951283.1">
    <property type="nucleotide sequence ID" value="XM_045095348.1"/>
</dbReference>
<accession>F2EDQ8</accession>
<evidence type="ECO:0000313" key="2">
    <source>
        <dbReference type="EMBL" id="BAK05480.1"/>
    </source>
</evidence>
<name>F2EDQ8_HORVV</name>
<feature type="region of interest" description="Disordered" evidence="1">
    <location>
        <begin position="76"/>
        <end position="97"/>
    </location>
</feature>
<organism evidence="2">
    <name type="scientific">Hordeum vulgare subsp. vulgare</name>
    <name type="common">Domesticated barley</name>
    <dbReference type="NCBI Taxonomy" id="112509"/>
    <lineage>
        <taxon>Eukaryota</taxon>
        <taxon>Viridiplantae</taxon>
        <taxon>Streptophyta</taxon>
        <taxon>Embryophyta</taxon>
        <taxon>Tracheophyta</taxon>
        <taxon>Spermatophyta</taxon>
        <taxon>Magnoliopsida</taxon>
        <taxon>Liliopsida</taxon>
        <taxon>Poales</taxon>
        <taxon>Poaceae</taxon>
        <taxon>BOP clade</taxon>
        <taxon>Pooideae</taxon>
        <taxon>Triticodae</taxon>
        <taxon>Triticeae</taxon>
        <taxon>Hordeinae</taxon>
        <taxon>Hordeum</taxon>
    </lineage>
</organism>
<dbReference type="AlphaFoldDB" id="F2EDQ8"/>